<sequence length="423" mass="48147">MIEVDRASPEPASGSPAIEAALRYLGTRKYGEPVQLVAHAIRRPNSESGLNLQPLTAATAGVSGWSPEDRAQAIWRLIVEGIDDPDVSPTPLSRRRYALIAAFRLPDDAVFEPWGSSLHERFKQLKALREVFREPTSTQPMEMAWKRGVQRLATYVDQRLHEFNDPSDWDRYRAVADARLITERHREDGLRTEEDVEGEAQREADTFRPPSRGAQPLFVDLFVTTVFMRGRVVHRRITERLITARASGVSHYMARGFTFVSTDNVSSRQSYVPIRALWGCVAEPVPASHPHEPPSTRLLFPRPLEYGERAHFASEAIFEDEVSEDRDWINVHVDHHGIARGYLAHQGKLPISGLTIRIRFDEHERPVSVWWYAELTERERYESPPPGDEHYLALSGVDLQHTFIEGACQPRESYGIAFRWADG</sequence>
<dbReference type="EMBL" id="JAGSOV010000084">
    <property type="protein sequence ID" value="MCO1660524.1"/>
    <property type="molecule type" value="Genomic_DNA"/>
</dbReference>
<evidence type="ECO:0000313" key="3">
    <source>
        <dbReference type="Proteomes" id="UP001165283"/>
    </source>
</evidence>
<feature type="compositionally biased region" description="Basic and acidic residues" evidence="1">
    <location>
        <begin position="189"/>
        <end position="206"/>
    </location>
</feature>
<keyword evidence="3" id="KW-1185">Reference proteome</keyword>
<reference evidence="2" key="1">
    <citation type="submission" date="2021-04" db="EMBL/GenBank/DDBJ databases">
        <title>Pseudonocardia sp. nov., isolated from sandy soil of mangrove forest.</title>
        <authorList>
            <person name="Zan Z."/>
            <person name="Huang R."/>
            <person name="Liu W."/>
        </authorList>
    </citation>
    <scope>NUCLEOTIDE SEQUENCE</scope>
    <source>
        <strain evidence="2">S2-4</strain>
    </source>
</reference>
<dbReference type="RefSeq" id="WP_252446040.1">
    <property type="nucleotide sequence ID" value="NZ_JAGSOV010000084.1"/>
</dbReference>
<proteinExistence type="predicted"/>
<comment type="caution">
    <text evidence="2">The sequence shown here is derived from an EMBL/GenBank/DDBJ whole genome shotgun (WGS) entry which is preliminary data.</text>
</comment>
<feature type="region of interest" description="Disordered" evidence="1">
    <location>
        <begin position="189"/>
        <end position="211"/>
    </location>
</feature>
<evidence type="ECO:0000313" key="2">
    <source>
        <dbReference type="EMBL" id="MCO1660524.1"/>
    </source>
</evidence>
<organism evidence="2 3">
    <name type="scientific">Pseudonocardia humida</name>
    <dbReference type="NCBI Taxonomy" id="2800819"/>
    <lineage>
        <taxon>Bacteria</taxon>
        <taxon>Bacillati</taxon>
        <taxon>Actinomycetota</taxon>
        <taxon>Actinomycetes</taxon>
        <taxon>Pseudonocardiales</taxon>
        <taxon>Pseudonocardiaceae</taxon>
        <taxon>Pseudonocardia</taxon>
    </lineage>
</organism>
<accession>A0ABT1ACP0</accession>
<gene>
    <name evidence="2" type="ORF">KDL28_36275</name>
</gene>
<dbReference type="Proteomes" id="UP001165283">
    <property type="component" value="Unassembled WGS sequence"/>
</dbReference>
<name>A0ABT1ACP0_9PSEU</name>
<protein>
    <submittedName>
        <fullName evidence="2">Uncharacterized protein</fullName>
    </submittedName>
</protein>
<evidence type="ECO:0000256" key="1">
    <source>
        <dbReference type="SAM" id="MobiDB-lite"/>
    </source>
</evidence>